<feature type="compositionally biased region" description="Polar residues" evidence="16">
    <location>
        <begin position="793"/>
        <end position="802"/>
    </location>
</feature>
<comment type="similarity">
    <text evidence="2">Belongs to the cytochrome c oxidase IV family.</text>
</comment>
<keyword evidence="7" id="KW-0547">Nucleotide-binding</keyword>
<evidence type="ECO:0000256" key="1">
    <source>
        <dbReference type="ARBA" id="ARBA00004434"/>
    </source>
</evidence>
<protein>
    <recommendedName>
        <fullName evidence="3">non-specific serine/threonine protein kinase</fullName>
        <ecNumber evidence="3">2.7.11.1</ecNumber>
    </recommendedName>
</protein>
<dbReference type="GO" id="GO:0045277">
    <property type="term" value="C:respiratory chain complex IV"/>
    <property type="evidence" value="ECO:0007669"/>
    <property type="project" value="InterPro"/>
</dbReference>
<evidence type="ECO:0000256" key="6">
    <source>
        <dbReference type="ARBA" id="ARBA00022692"/>
    </source>
</evidence>
<dbReference type="Proteomes" id="UP000596742">
    <property type="component" value="Unassembled WGS sequence"/>
</dbReference>
<dbReference type="EMBL" id="UYJE01004979">
    <property type="protein sequence ID" value="VDI32977.1"/>
    <property type="molecule type" value="Genomic_DNA"/>
</dbReference>
<keyword evidence="20" id="KW-1185">Reference proteome</keyword>
<feature type="compositionally biased region" description="Polar residues" evidence="16">
    <location>
        <begin position="850"/>
        <end position="859"/>
    </location>
</feature>
<comment type="subcellular location">
    <subcellularLocation>
        <location evidence="1">Mitochondrion inner membrane</location>
        <topology evidence="1">Single-pass membrane protein</topology>
    </subcellularLocation>
</comment>
<comment type="caution">
    <text evidence="19">The sequence shown here is derived from an EMBL/GenBank/DDBJ whole genome shotgun (WGS) entry which is preliminary data.</text>
</comment>
<dbReference type="Pfam" id="PF02936">
    <property type="entry name" value="COX4"/>
    <property type="match status" value="1"/>
</dbReference>
<dbReference type="SUPFAM" id="SSF81406">
    <property type="entry name" value="Mitochondrial cytochrome c oxidase subunit IV"/>
    <property type="match status" value="1"/>
</dbReference>
<keyword evidence="12" id="KW-0496">Mitochondrion</keyword>
<dbReference type="GO" id="GO:0004674">
    <property type="term" value="F:protein serine/threonine kinase activity"/>
    <property type="evidence" value="ECO:0007669"/>
    <property type="project" value="UniProtKB-KW"/>
</dbReference>
<evidence type="ECO:0000256" key="17">
    <source>
        <dbReference type="SAM" id="Phobius"/>
    </source>
</evidence>
<dbReference type="PROSITE" id="PS00109">
    <property type="entry name" value="PROTEIN_KINASE_TYR"/>
    <property type="match status" value="1"/>
</dbReference>
<dbReference type="InterPro" id="IPR013288">
    <property type="entry name" value="Cyt_c_oxidase_su4"/>
</dbReference>
<dbReference type="Gene3D" id="1.10.442.10">
    <property type="entry name" value="Cytochrome c oxidase subunit IV"/>
    <property type="match status" value="1"/>
</dbReference>
<dbReference type="InterPro" id="IPR036639">
    <property type="entry name" value="Cyt_c_oxidase_su4_sf"/>
</dbReference>
<evidence type="ECO:0000256" key="16">
    <source>
        <dbReference type="SAM" id="MobiDB-lite"/>
    </source>
</evidence>
<evidence type="ECO:0000256" key="9">
    <source>
        <dbReference type="ARBA" id="ARBA00022792"/>
    </source>
</evidence>
<dbReference type="Pfam" id="PF07714">
    <property type="entry name" value="PK_Tyr_Ser-Thr"/>
    <property type="match status" value="1"/>
</dbReference>
<keyword evidence="5" id="KW-0808">Transferase</keyword>
<comment type="catalytic activity">
    <reaction evidence="14">
        <text>L-threonyl-[protein] + ATP = O-phospho-L-threonyl-[protein] + ADP + H(+)</text>
        <dbReference type="Rhea" id="RHEA:46608"/>
        <dbReference type="Rhea" id="RHEA-COMP:11060"/>
        <dbReference type="Rhea" id="RHEA-COMP:11605"/>
        <dbReference type="ChEBI" id="CHEBI:15378"/>
        <dbReference type="ChEBI" id="CHEBI:30013"/>
        <dbReference type="ChEBI" id="CHEBI:30616"/>
        <dbReference type="ChEBI" id="CHEBI:61977"/>
        <dbReference type="ChEBI" id="CHEBI:456216"/>
        <dbReference type="EC" id="2.7.11.1"/>
    </reaction>
</comment>
<dbReference type="UniPathway" id="UPA00705"/>
<feature type="compositionally biased region" description="Basic and acidic residues" evidence="16">
    <location>
        <begin position="806"/>
        <end position="830"/>
    </location>
</feature>
<feature type="compositionally biased region" description="Polar residues" evidence="16">
    <location>
        <begin position="831"/>
        <end position="842"/>
    </location>
</feature>
<evidence type="ECO:0000256" key="14">
    <source>
        <dbReference type="ARBA" id="ARBA00047899"/>
    </source>
</evidence>
<dbReference type="GO" id="GO:0006123">
    <property type="term" value="P:mitochondrial electron transport, cytochrome c to oxygen"/>
    <property type="evidence" value="ECO:0007669"/>
    <property type="project" value="InterPro"/>
</dbReference>
<evidence type="ECO:0000256" key="10">
    <source>
        <dbReference type="ARBA" id="ARBA00022840"/>
    </source>
</evidence>
<dbReference type="InterPro" id="IPR051681">
    <property type="entry name" value="Ser/Thr_Kinases-Pseudokinases"/>
</dbReference>
<dbReference type="GO" id="GO:0004713">
    <property type="term" value="F:protein tyrosine kinase activity"/>
    <property type="evidence" value="ECO:0007669"/>
    <property type="project" value="InterPro"/>
</dbReference>
<evidence type="ECO:0000256" key="11">
    <source>
        <dbReference type="ARBA" id="ARBA00022989"/>
    </source>
</evidence>
<evidence type="ECO:0000256" key="15">
    <source>
        <dbReference type="ARBA" id="ARBA00048679"/>
    </source>
</evidence>
<dbReference type="GO" id="GO:0005524">
    <property type="term" value="F:ATP binding"/>
    <property type="evidence" value="ECO:0007669"/>
    <property type="project" value="UniProtKB-KW"/>
</dbReference>
<dbReference type="PANTHER" id="PTHR44329:SF285">
    <property type="entry name" value="V-MOS MOLONEY MURINE SARCOMA VIRAL ONCO HOMOLOG"/>
    <property type="match status" value="1"/>
</dbReference>
<feature type="region of interest" description="Disordered" evidence="16">
    <location>
        <begin position="780"/>
        <end position="886"/>
    </location>
</feature>
<evidence type="ECO:0000256" key="4">
    <source>
        <dbReference type="ARBA" id="ARBA00022527"/>
    </source>
</evidence>
<evidence type="ECO:0000313" key="19">
    <source>
        <dbReference type="EMBL" id="VDI32977.1"/>
    </source>
</evidence>
<dbReference type="SUPFAM" id="SSF56112">
    <property type="entry name" value="Protein kinase-like (PK-like)"/>
    <property type="match status" value="1"/>
</dbReference>
<evidence type="ECO:0000256" key="12">
    <source>
        <dbReference type="ARBA" id="ARBA00023128"/>
    </source>
</evidence>
<feature type="transmembrane region" description="Helical" evidence="17">
    <location>
        <begin position="128"/>
        <end position="145"/>
    </location>
</feature>
<organism evidence="19 20">
    <name type="scientific">Mytilus galloprovincialis</name>
    <name type="common">Mediterranean mussel</name>
    <dbReference type="NCBI Taxonomy" id="29158"/>
    <lineage>
        <taxon>Eukaryota</taxon>
        <taxon>Metazoa</taxon>
        <taxon>Spiralia</taxon>
        <taxon>Lophotrochozoa</taxon>
        <taxon>Mollusca</taxon>
        <taxon>Bivalvia</taxon>
        <taxon>Autobranchia</taxon>
        <taxon>Pteriomorphia</taxon>
        <taxon>Mytilida</taxon>
        <taxon>Mytiloidea</taxon>
        <taxon>Mytilidae</taxon>
        <taxon>Mytilinae</taxon>
        <taxon>Mytilus</taxon>
    </lineage>
</organism>
<keyword evidence="9" id="KW-0999">Mitochondrion inner membrane</keyword>
<keyword evidence="11 17" id="KW-1133">Transmembrane helix</keyword>
<evidence type="ECO:0000256" key="5">
    <source>
        <dbReference type="ARBA" id="ARBA00022679"/>
    </source>
</evidence>
<dbReference type="PANTHER" id="PTHR44329">
    <property type="entry name" value="SERINE/THREONINE-PROTEIN KINASE TNNI3K-RELATED"/>
    <property type="match status" value="1"/>
</dbReference>
<dbReference type="FunFam" id="1.10.442.10:FF:000001">
    <property type="entry name" value="Cytochrome c oxidase subunit 4 isoform 1"/>
    <property type="match status" value="1"/>
</dbReference>
<feature type="transmembrane region" description="Helical" evidence="17">
    <location>
        <begin position="351"/>
        <end position="371"/>
    </location>
</feature>
<accession>A0A8B6EE61</accession>
<evidence type="ECO:0000256" key="3">
    <source>
        <dbReference type="ARBA" id="ARBA00012513"/>
    </source>
</evidence>
<keyword evidence="10" id="KW-0067">ATP-binding</keyword>
<evidence type="ECO:0000256" key="7">
    <source>
        <dbReference type="ARBA" id="ARBA00022741"/>
    </source>
</evidence>
<dbReference type="InterPro" id="IPR000719">
    <property type="entry name" value="Prot_kinase_dom"/>
</dbReference>
<gene>
    <name evidence="19" type="ORF">MGAL_10B089353</name>
</gene>
<dbReference type="AlphaFoldDB" id="A0A8B6EE61"/>
<dbReference type="CDD" id="cd00922">
    <property type="entry name" value="Cyt_c_Oxidase_IV"/>
    <property type="match status" value="1"/>
</dbReference>
<dbReference type="Gene3D" id="1.10.510.10">
    <property type="entry name" value="Transferase(Phosphotransferase) domain 1"/>
    <property type="match status" value="1"/>
</dbReference>
<dbReference type="InterPro" id="IPR001245">
    <property type="entry name" value="Ser-Thr/Tyr_kinase_cat_dom"/>
</dbReference>
<dbReference type="InterPro" id="IPR020635">
    <property type="entry name" value="Tyr_kinase_cat_dom"/>
</dbReference>
<comment type="catalytic activity">
    <reaction evidence="15">
        <text>L-seryl-[protein] + ATP = O-phospho-L-seryl-[protein] + ADP + H(+)</text>
        <dbReference type="Rhea" id="RHEA:17989"/>
        <dbReference type="Rhea" id="RHEA-COMP:9863"/>
        <dbReference type="Rhea" id="RHEA-COMP:11604"/>
        <dbReference type="ChEBI" id="CHEBI:15378"/>
        <dbReference type="ChEBI" id="CHEBI:29999"/>
        <dbReference type="ChEBI" id="CHEBI:30616"/>
        <dbReference type="ChEBI" id="CHEBI:83421"/>
        <dbReference type="ChEBI" id="CHEBI:456216"/>
        <dbReference type="EC" id="2.7.11.1"/>
    </reaction>
</comment>
<dbReference type="EC" id="2.7.11.1" evidence="3"/>
<keyword evidence="8" id="KW-0418">Kinase</keyword>
<evidence type="ECO:0000256" key="13">
    <source>
        <dbReference type="ARBA" id="ARBA00023136"/>
    </source>
</evidence>
<dbReference type="SMART" id="SM00219">
    <property type="entry name" value="TyrKc"/>
    <property type="match status" value="1"/>
</dbReference>
<dbReference type="PRINTS" id="PR01873">
    <property type="entry name" value="CYTCOXIDASE4"/>
</dbReference>
<keyword evidence="4" id="KW-0723">Serine/threonine-protein kinase</keyword>
<dbReference type="InterPro" id="IPR011009">
    <property type="entry name" value="Kinase-like_dom_sf"/>
</dbReference>
<dbReference type="InterPro" id="IPR004203">
    <property type="entry name" value="Cyt_c_oxidase_su4_fam"/>
</dbReference>
<dbReference type="GO" id="GO:0005743">
    <property type="term" value="C:mitochondrial inner membrane"/>
    <property type="evidence" value="ECO:0007669"/>
    <property type="project" value="UniProtKB-SubCell"/>
</dbReference>
<dbReference type="OrthoDB" id="4062651at2759"/>
<keyword evidence="13 17" id="KW-0472">Membrane</keyword>
<sequence length="937" mass="106715">MSYQLLVSSMRVAGKIPLRALSTTSSKCQQQEVVNLSQEQKDKYYPKIGNRDIVGSGHSIRPGYEDRSDYPFPALRWKPNTPDVTALREKEMGDWKNLTMEERKGLYRASFCQTFAEINAPTGEWKQVAAATLMIMWLTAAWVWWCEHFVFSKQLPESMTAEYKKKNIERMVKQGQEEMTGISSQYDFENKKWKGNKWWFSTYYRVTNRLRSELWNYSFNPCQSYNEPFDLGDKNRYGEPCMSVSICKFGKILNRQYYYTYGQHNSANFSVAVKSTDSPPIVTLTFNGTGYHGYMKLVEMNMKLLVKISELRHICCCPNACIDGIPTDNSTNLSVDAADDKEKKKSDSRTLLLIVALNLGLLVFAGIIGTMCYSKRSSPSIYSKLPGIGAVPSTRVNFSSIDLEKDTLEMPKSSRSSIRDYEPWAERKKQVMMPIFDDCVIPKDNIELAQRLGGGLYGDTYVGDVKGLKVAVTRITLNLHKEQKTSEMLQWLKDEVWFLSRQRHRNIVAMLGLCTDAKFPYIMSEFIEGFTVKNYIQNKGDLVSWPLRVKICLQAADGVAYLHSTKPPIIHRDLRCANLFISHHEIVQVGDFGLIKLIQPLRKLCQQEDCCCQGHICACPSSLRWTAPEVLNHPSSDEKDKFISLKSDSYSFGVCMWEVVMCEDPFDDVQTEQEVMELVKDGIRPEIPGTVDIMPQFRTLMNQCWNGEPENRLSFKQIATKLKELVSQARTYQKNILSKQKLQKLQYEIGVSDSDSVNRLKYDSVKRLHIDSESSTTFRIDSGGGRVHRDSESSFVQNNDNGTLRLHRDSERSFKPKSDNGIKRYHRDSESSSNLKTDNGTPQPHRDSESSSILKTDNGTPRLHRDSESSSILKTDNGTTRLQSESEISSILKTDTGTARLHRDSESGSVLKISSNNLSENDSFIGSVKKVDFKDDV</sequence>
<feature type="domain" description="Protein kinase" evidence="18">
    <location>
        <begin position="446"/>
        <end position="726"/>
    </location>
</feature>
<proteinExistence type="inferred from homology"/>
<dbReference type="InterPro" id="IPR008266">
    <property type="entry name" value="Tyr_kinase_AS"/>
</dbReference>
<evidence type="ECO:0000256" key="8">
    <source>
        <dbReference type="ARBA" id="ARBA00022777"/>
    </source>
</evidence>
<name>A0A8B6EE61_MYTGA</name>
<evidence type="ECO:0000256" key="2">
    <source>
        <dbReference type="ARBA" id="ARBA00008135"/>
    </source>
</evidence>
<feature type="compositionally biased region" description="Polar residues" evidence="16">
    <location>
        <begin position="869"/>
        <end position="886"/>
    </location>
</feature>
<evidence type="ECO:0000313" key="20">
    <source>
        <dbReference type="Proteomes" id="UP000596742"/>
    </source>
</evidence>
<reference evidence="19" key="1">
    <citation type="submission" date="2018-11" db="EMBL/GenBank/DDBJ databases">
        <authorList>
            <person name="Alioto T."/>
            <person name="Alioto T."/>
        </authorList>
    </citation>
    <scope>NUCLEOTIDE SEQUENCE</scope>
</reference>
<keyword evidence="6 17" id="KW-0812">Transmembrane</keyword>
<evidence type="ECO:0000259" key="18">
    <source>
        <dbReference type="PROSITE" id="PS50011"/>
    </source>
</evidence>
<dbReference type="PROSITE" id="PS50011">
    <property type="entry name" value="PROTEIN_KINASE_DOM"/>
    <property type="match status" value="1"/>
</dbReference>